<dbReference type="RefSeq" id="WP_254742885.1">
    <property type="nucleotide sequence ID" value="NZ_JANCLU010000011.1"/>
</dbReference>
<protein>
    <submittedName>
        <fullName evidence="2">DUF2177 family protein</fullName>
    </submittedName>
</protein>
<feature type="transmembrane region" description="Helical" evidence="1">
    <location>
        <begin position="103"/>
        <end position="125"/>
    </location>
</feature>
<feature type="transmembrane region" description="Helical" evidence="1">
    <location>
        <begin position="42"/>
        <end position="60"/>
    </location>
</feature>
<gene>
    <name evidence="2" type="ORF">NK718_12970</name>
</gene>
<dbReference type="InterPro" id="IPR018687">
    <property type="entry name" value="DUF2177_membr"/>
</dbReference>
<name>A0ABT1LD48_9HYPH</name>
<keyword evidence="3" id="KW-1185">Reference proteome</keyword>
<dbReference type="Pfam" id="PF09945">
    <property type="entry name" value="DUF2177"/>
    <property type="match status" value="1"/>
</dbReference>
<keyword evidence="1" id="KW-0812">Transmembrane</keyword>
<organism evidence="2 3">
    <name type="scientific">Alsobacter ponti</name>
    <dbReference type="NCBI Taxonomy" id="2962936"/>
    <lineage>
        <taxon>Bacteria</taxon>
        <taxon>Pseudomonadati</taxon>
        <taxon>Pseudomonadota</taxon>
        <taxon>Alphaproteobacteria</taxon>
        <taxon>Hyphomicrobiales</taxon>
        <taxon>Alsobacteraceae</taxon>
        <taxon>Alsobacter</taxon>
    </lineage>
</organism>
<reference evidence="2 3" key="1">
    <citation type="submission" date="2022-07" db="EMBL/GenBank/DDBJ databases">
        <authorList>
            <person name="Li W.-J."/>
            <person name="Deng Q.-Q."/>
        </authorList>
    </citation>
    <scope>NUCLEOTIDE SEQUENCE [LARGE SCALE GENOMIC DNA]</scope>
    <source>
        <strain evidence="2 3">SYSU M60028</strain>
    </source>
</reference>
<proteinExistence type="predicted"/>
<sequence>MSSGLVFLGCDAVWLSLAAGRLYRPRLGALLRDDFAVGPAALFYVIYIVGILVFAVFPALETGRWTTALGRGALLGFVAYATYDLTNQATLRGWSAVVSAVDMGWGAILTGAASLAGFAAIRWLLIRA</sequence>
<evidence type="ECO:0000313" key="2">
    <source>
        <dbReference type="EMBL" id="MCP8939430.1"/>
    </source>
</evidence>
<keyword evidence="1" id="KW-1133">Transmembrane helix</keyword>
<dbReference type="EMBL" id="JANCLU010000011">
    <property type="protein sequence ID" value="MCP8939430.1"/>
    <property type="molecule type" value="Genomic_DNA"/>
</dbReference>
<dbReference type="Proteomes" id="UP001205890">
    <property type="component" value="Unassembled WGS sequence"/>
</dbReference>
<evidence type="ECO:0000256" key="1">
    <source>
        <dbReference type="SAM" id="Phobius"/>
    </source>
</evidence>
<comment type="caution">
    <text evidence="2">The sequence shown here is derived from an EMBL/GenBank/DDBJ whole genome shotgun (WGS) entry which is preliminary data.</text>
</comment>
<accession>A0ABT1LD48</accession>
<keyword evidence="1" id="KW-0472">Membrane</keyword>
<evidence type="ECO:0000313" key="3">
    <source>
        <dbReference type="Proteomes" id="UP001205890"/>
    </source>
</evidence>